<dbReference type="InterPro" id="IPR036412">
    <property type="entry name" value="HAD-like_sf"/>
</dbReference>
<evidence type="ECO:0000313" key="5">
    <source>
        <dbReference type="EMBL" id="CAD5234629.1"/>
    </source>
</evidence>
<dbReference type="SUPFAM" id="SSF56784">
    <property type="entry name" value="HAD-like"/>
    <property type="match status" value="1"/>
</dbReference>
<dbReference type="WBParaSite" id="BXY_1097400.1">
    <property type="protein sequence ID" value="BXY_1097400.1"/>
    <property type="gene ID" value="BXY_1097400"/>
</dbReference>
<dbReference type="Pfam" id="PF04571">
    <property type="entry name" value="Lipin_N"/>
    <property type="match status" value="1"/>
</dbReference>
<name>A0A1I7SD69_BURXY</name>
<dbReference type="Gene3D" id="3.40.50.1000">
    <property type="entry name" value="HAD superfamily/HAD-like"/>
    <property type="match status" value="1"/>
</dbReference>
<dbReference type="Proteomes" id="UP000582659">
    <property type="component" value="Unassembled WGS sequence"/>
</dbReference>
<feature type="domain" description="LNS2/PITP" evidence="4">
    <location>
        <begin position="220"/>
        <end position="375"/>
    </location>
</feature>
<feature type="compositionally biased region" description="Basic and acidic residues" evidence="3">
    <location>
        <begin position="445"/>
        <end position="462"/>
    </location>
</feature>
<dbReference type="GO" id="GO:0032869">
    <property type="term" value="P:cellular response to insulin stimulus"/>
    <property type="evidence" value="ECO:0007669"/>
    <property type="project" value="TreeGrafter"/>
</dbReference>
<feature type="region of interest" description="Disordered" evidence="3">
    <location>
        <begin position="137"/>
        <end position="163"/>
    </location>
</feature>
<dbReference type="GO" id="GO:0045944">
    <property type="term" value="P:positive regulation of transcription by RNA polymerase II"/>
    <property type="evidence" value="ECO:0007669"/>
    <property type="project" value="TreeGrafter"/>
</dbReference>
<reference evidence="8" key="1">
    <citation type="submission" date="2016-11" db="UniProtKB">
        <authorList>
            <consortium name="WormBaseParasite"/>
        </authorList>
    </citation>
    <scope>IDENTIFICATION</scope>
</reference>
<evidence type="ECO:0000256" key="1">
    <source>
        <dbReference type="ARBA" id="ARBA00001180"/>
    </source>
</evidence>
<dbReference type="Pfam" id="PF08235">
    <property type="entry name" value="LNS2"/>
    <property type="match status" value="1"/>
</dbReference>
<gene>
    <name evidence="5" type="ORF">BXYJ_LOCUS14720</name>
</gene>
<dbReference type="GO" id="GO:0005634">
    <property type="term" value="C:nucleus"/>
    <property type="evidence" value="ECO:0007669"/>
    <property type="project" value="TreeGrafter"/>
</dbReference>
<dbReference type="InterPro" id="IPR023214">
    <property type="entry name" value="HAD_sf"/>
</dbReference>
<dbReference type="AlphaFoldDB" id="A0A1I7SD69"/>
<protein>
    <submittedName>
        <fullName evidence="5">(pine wood nematode) hypothetical protein</fullName>
    </submittedName>
    <submittedName>
        <fullName evidence="8">LNS2 domain-containing protein</fullName>
    </submittedName>
</protein>
<sequence>MDYMQRWFSNIKYVYNSMNPAVLSGAIDIVVIEQPDSTLKCSPFYIRFGIYGVFSSTEKYVDIKINNKDVDIKMKLGENGLAYFHDDDMQSPEELANICKEDPKKSENREIVTAMRKYSRIEQRLLSGMDENTEITLRRTESDGESTSTSGFSSAGSDDEKPLSPIIVSKTRSFRMTDEKLRKLNLKYGKNDARFSITTRLQGTTATHCHIYLYKWSDKIVVSDIDGTITKSDVLGHIIPAIGGQWAHTGVTELYSAVRNNGYQIIYLSSRAIGQSSQTKAYLQSVIQGSKTLPDGPVLISCTSLFMAFKKEVIDRNPQEFKIACLTEVKALFPVQDPLYAGFGNRETDVQSYQAVGIPKHRIIIINPSGLVRTALETGYHSSYIGMVKDTVDYIFPPLATHNCKDVEQLELKSKFFKPNSYSNLTHWRNPDDISIEDRELQKYEQTRKKHQKENAPKEFRRNRFFTS</sequence>
<dbReference type="PANTHER" id="PTHR12181">
    <property type="entry name" value="LIPIN"/>
    <property type="match status" value="1"/>
</dbReference>
<dbReference type="PANTHER" id="PTHR12181:SF12">
    <property type="entry name" value="PHOSPHATIDATE PHOSPHATASE"/>
    <property type="match status" value="1"/>
</dbReference>
<dbReference type="GO" id="GO:0008195">
    <property type="term" value="F:phosphatidate phosphatase activity"/>
    <property type="evidence" value="ECO:0007669"/>
    <property type="project" value="UniProtKB-EC"/>
</dbReference>
<comment type="catalytic activity">
    <reaction evidence="1">
        <text>a 1,2-diacyl-sn-glycero-3-phosphate + H2O = a 1,2-diacyl-sn-glycerol + phosphate</text>
        <dbReference type="Rhea" id="RHEA:27429"/>
        <dbReference type="ChEBI" id="CHEBI:15377"/>
        <dbReference type="ChEBI" id="CHEBI:17815"/>
        <dbReference type="ChEBI" id="CHEBI:43474"/>
        <dbReference type="ChEBI" id="CHEBI:58608"/>
        <dbReference type="EC" id="3.1.3.4"/>
    </reaction>
    <physiologicalReaction direction="left-to-right" evidence="1">
        <dbReference type="Rhea" id="RHEA:27430"/>
    </physiologicalReaction>
</comment>
<dbReference type="GO" id="GO:0003713">
    <property type="term" value="F:transcription coactivator activity"/>
    <property type="evidence" value="ECO:0007669"/>
    <property type="project" value="TreeGrafter"/>
</dbReference>
<evidence type="ECO:0000259" key="4">
    <source>
        <dbReference type="SMART" id="SM00775"/>
    </source>
</evidence>
<reference evidence="5" key="2">
    <citation type="submission" date="2020-09" db="EMBL/GenBank/DDBJ databases">
        <authorList>
            <person name="Kikuchi T."/>
        </authorList>
    </citation>
    <scope>NUCLEOTIDE SEQUENCE</scope>
    <source>
        <strain evidence="5">Ka4C1</strain>
    </source>
</reference>
<evidence type="ECO:0000313" key="8">
    <source>
        <dbReference type="WBParaSite" id="BXY_1097400.1"/>
    </source>
</evidence>
<dbReference type="InterPro" id="IPR007651">
    <property type="entry name" value="Lipin_N"/>
</dbReference>
<evidence type="ECO:0000256" key="2">
    <source>
        <dbReference type="ARBA" id="ARBA00005476"/>
    </source>
</evidence>
<feature type="region of interest" description="Disordered" evidence="3">
    <location>
        <begin position="445"/>
        <end position="468"/>
    </location>
</feature>
<dbReference type="Proteomes" id="UP000095284">
    <property type="component" value="Unplaced"/>
</dbReference>
<evidence type="ECO:0000256" key="3">
    <source>
        <dbReference type="SAM" id="MobiDB-lite"/>
    </source>
</evidence>
<dbReference type="GO" id="GO:0009062">
    <property type="term" value="P:fatty acid catabolic process"/>
    <property type="evidence" value="ECO:0007669"/>
    <property type="project" value="TreeGrafter"/>
</dbReference>
<dbReference type="InterPro" id="IPR013209">
    <property type="entry name" value="LNS2"/>
</dbReference>
<feature type="compositionally biased region" description="Low complexity" evidence="3">
    <location>
        <begin position="145"/>
        <end position="156"/>
    </location>
</feature>
<dbReference type="EMBL" id="CAJFDI010000006">
    <property type="protein sequence ID" value="CAD5234629.1"/>
    <property type="molecule type" value="Genomic_DNA"/>
</dbReference>
<dbReference type="SMART" id="SM00775">
    <property type="entry name" value="LNS2"/>
    <property type="match status" value="1"/>
</dbReference>
<dbReference type="InterPro" id="IPR026058">
    <property type="entry name" value="LIPIN"/>
</dbReference>
<dbReference type="OrthoDB" id="4567at2759"/>
<dbReference type="eggNOG" id="KOG2116">
    <property type="taxonomic scope" value="Eukaryota"/>
</dbReference>
<organism evidence="6 8">
    <name type="scientific">Bursaphelenchus xylophilus</name>
    <name type="common">Pinewood nematode worm</name>
    <name type="synonym">Aphelenchoides xylophilus</name>
    <dbReference type="NCBI Taxonomy" id="6326"/>
    <lineage>
        <taxon>Eukaryota</taxon>
        <taxon>Metazoa</taxon>
        <taxon>Ecdysozoa</taxon>
        <taxon>Nematoda</taxon>
        <taxon>Chromadorea</taxon>
        <taxon>Rhabditida</taxon>
        <taxon>Tylenchina</taxon>
        <taxon>Tylenchomorpha</taxon>
        <taxon>Aphelenchoidea</taxon>
        <taxon>Aphelenchoididae</taxon>
        <taxon>Bursaphelenchus</taxon>
    </lineage>
</organism>
<comment type="similarity">
    <text evidence="2">Belongs to the lipin family.</text>
</comment>
<evidence type="ECO:0000313" key="6">
    <source>
        <dbReference type="Proteomes" id="UP000095284"/>
    </source>
</evidence>
<dbReference type="EMBL" id="CAJFCV020000006">
    <property type="protein sequence ID" value="CAG9130521.1"/>
    <property type="molecule type" value="Genomic_DNA"/>
</dbReference>
<dbReference type="SMR" id="A0A1I7SD69"/>
<evidence type="ECO:0000313" key="7">
    <source>
        <dbReference type="Proteomes" id="UP000659654"/>
    </source>
</evidence>
<dbReference type="GO" id="GO:0019432">
    <property type="term" value="P:triglyceride biosynthetic process"/>
    <property type="evidence" value="ECO:0007669"/>
    <property type="project" value="TreeGrafter"/>
</dbReference>
<dbReference type="InterPro" id="IPR031315">
    <property type="entry name" value="LNS2/PITP"/>
</dbReference>
<keyword evidence="7" id="KW-1185">Reference proteome</keyword>
<proteinExistence type="inferred from homology"/>
<accession>A0A1I7SD69</accession>
<dbReference type="Proteomes" id="UP000659654">
    <property type="component" value="Unassembled WGS sequence"/>
</dbReference>